<comment type="caution">
    <text evidence="1">The sequence shown here is derived from an EMBL/GenBank/DDBJ whole genome shotgun (WGS) entry which is preliminary data.</text>
</comment>
<dbReference type="EMBL" id="CM042064">
    <property type="protein sequence ID" value="KAI3664879.1"/>
    <property type="molecule type" value="Genomic_DNA"/>
</dbReference>
<evidence type="ECO:0000313" key="2">
    <source>
        <dbReference type="Proteomes" id="UP001055879"/>
    </source>
</evidence>
<dbReference type="Proteomes" id="UP001055879">
    <property type="component" value="Linkage Group LG18"/>
</dbReference>
<reference evidence="2" key="1">
    <citation type="journal article" date="2022" name="Mol. Ecol. Resour.">
        <title>The genomes of chicory, endive, great burdock and yacon provide insights into Asteraceae palaeo-polyploidization history and plant inulin production.</title>
        <authorList>
            <person name="Fan W."/>
            <person name="Wang S."/>
            <person name="Wang H."/>
            <person name="Wang A."/>
            <person name="Jiang F."/>
            <person name="Liu H."/>
            <person name="Zhao H."/>
            <person name="Xu D."/>
            <person name="Zhang Y."/>
        </authorList>
    </citation>
    <scope>NUCLEOTIDE SEQUENCE [LARGE SCALE GENOMIC DNA]</scope>
    <source>
        <strain evidence="2">cv. Niubang</strain>
    </source>
</reference>
<keyword evidence="2" id="KW-1185">Reference proteome</keyword>
<protein>
    <submittedName>
        <fullName evidence="1">Uncharacterized protein</fullName>
    </submittedName>
</protein>
<evidence type="ECO:0000313" key="1">
    <source>
        <dbReference type="EMBL" id="KAI3664879.1"/>
    </source>
</evidence>
<proteinExistence type="predicted"/>
<organism evidence="1 2">
    <name type="scientific">Arctium lappa</name>
    <name type="common">Greater burdock</name>
    <name type="synonym">Lappa major</name>
    <dbReference type="NCBI Taxonomy" id="4217"/>
    <lineage>
        <taxon>Eukaryota</taxon>
        <taxon>Viridiplantae</taxon>
        <taxon>Streptophyta</taxon>
        <taxon>Embryophyta</taxon>
        <taxon>Tracheophyta</taxon>
        <taxon>Spermatophyta</taxon>
        <taxon>Magnoliopsida</taxon>
        <taxon>eudicotyledons</taxon>
        <taxon>Gunneridae</taxon>
        <taxon>Pentapetalae</taxon>
        <taxon>asterids</taxon>
        <taxon>campanulids</taxon>
        <taxon>Asterales</taxon>
        <taxon>Asteraceae</taxon>
        <taxon>Carduoideae</taxon>
        <taxon>Cardueae</taxon>
        <taxon>Arctiinae</taxon>
        <taxon>Arctium</taxon>
    </lineage>
</organism>
<sequence length="1033" mass="116222">MKNSTKSEWASELCREQIVVGSSESTDSCQNFDVRSPYIIFFLDLFVIPTIIYQLLISISSHLIYGTTTYMGSLSELLAKEGFISNHKKIKFNKTVTSRHDHDSIALPIYICRDRKTIIDVPKNKKTSSIGSSKGNRRTSSSVSRRSDEPAIDEIATKAVISILSGYAGKYLRDKDFRDALREKCCSCLVRRSNGVIVSSDNGVFANMELGIESIEKLIDTPGTMKELKMKSLRNSIGFLTIVASLNSRESKNGTTSGTPNSHLSACAQLYLSIVYKLEKNDRICARHVLQVFVDSPQLARTHLLPDLWDHFFLPHLLHLKIWYNKQIERISDESKDQEEEIKRFSKVYEDHVDMGTVQFALYYKEWLKTGGQPPSTLPSVPLPSIKLRRRSSSVSLTSRSSINNFIHGAVFGVPVEKQRSMEFDNRAMEQKEDEEELFCVDDHNTNQQRNLENRLTDLRKFSNINSTKTDYTWFLPCQSLQPKPPSMKSCMIMPPSDLTRAISTISTSENLTECETAVRIMTNAWLNNPLVEKTLSKPSVIEGLLEVLFAATNEEIQELVISLLTEFVTRNEANGKIILSLDPQLEGFTTLMRNSSLFLKAASLLYLVKPEAKQMMSTEWIPLVLRVLEFGDQTQTLFSVRCSPQIAAYYFLDQLLTGFDEDRNLENGRQVISLGGLSLLLRRMVIGDTVEKIKAASVIYCCIRADGRCRHYLADNLNPELVLSLLIDAKELDSDEIMVSLIVELICLNRLEQRTKLFNKLLKGWDCLNTLQILLVSLQRATREIRPLVAAIMLQLDLMGDPLKSSVYREESIEAITEALDSQICNENVQKQAAKALLILGGRYGYTGTPEVEKWILKEAGYDESLEGGFHGRYYVVKGSKHLDEDDEIEHWQRKAAMGLWISGGEKLIAALGESIANGIPCLARASLVTVAWMSKFVHTVGDGDVLRSTALLTMVRQLIESLNRTSTIEERVLASFSLLALSKSSGLVFEISDDEKKAMVVHLRNISKVTWTAKKLTSVIAGSPTRRYSGL</sequence>
<gene>
    <name evidence="1" type="ORF">L6452_43490</name>
</gene>
<accession>A0ACB8XDD9</accession>
<reference evidence="1 2" key="2">
    <citation type="journal article" date="2022" name="Mol. Ecol. Resour.">
        <title>The genomes of chicory, endive, great burdock and yacon provide insights into Asteraceae paleo-polyploidization history and plant inulin production.</title>
        <authorList>
            <person name="Fan W."/>
            <person name="Wang S."/>
            <person name="Wang H."/>
            <person name="Wang A."/>
            <person name="Jiang F."/>
            <person name="Liu H."/>
            <person name="Zhao H."/>
            <person name="Xu D."/>
            <person name="Zhang Y."/>
        </authorList>
    </citation>
    <scope>NUCLEOTIDE SEQUENCE [LARGE SCALE GENOMIC DNA]</scope>
    <source>
        <strain evidence="2">cv. Niubang</strain>
    </source>
</reference>
<name>A0ACB8XDD9_ARCLA</name>